<keyword evidence="8 17" id="KW-0418">Kinase</keyword>
<dbReference type="GO" id="GO:0106310">
    <property type="term" value="F:protein serine kinase activity"/>
    <property type="evidence" value="ECO:0007669"/>
    <property type="project" value="RHEA"/>
</dbReference>
<dbReference type="OrthoDB" id="619632at2759"/>
<keyword evidence="14" id="KW-0325">Glycoprotein</keyword>
<keyword evidence="5" id="KW-0812">Transmembrane</keyword>
<dbReference type="SUPFAM" id="SSF56112">
    <property type="entry name" value="Protein kinase-like (PK-like)"/>
    <property type="match status" value="1"/>
</dbReference>
<feature type="binding site" evidence="18">
    <location>
        <position position="532"/>
    </location>
    <ligand>
        <name>ATP</name>
        <dbReference type="ChEBI" id="CHEBI:30616"/>
    </ligand>
</feature>
<evidence type="ECO:0000256" key="9">
    <source>
        <dbReference type="ARBA" id="ARBA00022840"/>
    </source>
</evidence>
<evidence type="ECO:0000313" key="22">
    <source>
        <dbReference type="EMBL" id="KDP41675.1"/>
    </source>
</evidence>
<dbReference type="InterPro" id="IPR001480">
    <property type="entry name" value="Bulb-type_lectin_dom"/>
</dbReference>
<evidence type="ECO:0000256" key="14">
    <source>
        <dbReference type="ARBA" id="ARBA00023180"/>
    </source>
</evidence>
<dbReference type="GO" id="GO:0048544">
    <property type="term" value="P:recognition of pollen"/>
    <property type="evidence" value="ECO:0007669"/>
    <property type="project" value="InterPro"/>
</dbReference>
<dbReference type="InterPro" id="IPR000719">
    <property type="entry name" value="Prot_kinase_dom"/>
</dbReference>
<dbReference type="SMART" id="SM00220">
    <property type="entry name" value="S_TKc"/>
    <property type="match status" value="1"/>
</dbReference>
<keyword evidence="13" id="KW-0675">Receptor</keyword>
<dbReference type="CDD" id="cd00053">
    <property type="entry name" value="EGF"/>
    <property type="match status" value="1"/>
</dbReference>
<dbReference type="PROSITE" id="PS00108">
    <property type="entry name" value="PROTEIN_KINASE_ST"/>
    <property type="match status" value="1"/>
</dbReference>
<dbReference type="EMBL" id="KK914318">
    <property type="protein sequence ID" value="KDP41675.1"/>
    <property type="molecule type" value="Genomic_DNA"/>
</dbReference>
<keyword evidence="7 17" id="KW-0547">Nucleotide-binding</keyword>
<dbReference type="CDD" id="cd00028">
    <property type="entry name" value="B_lectin"/>
    <property type="match status" value="1"/>
</dbReference>
<dbReference type="GO" id="GO:0005524">
    <property type="term" value="F:ATP binding"/>
    <property type="evidence" value="ECO:0007669"/>
    <property type="project" value="UniProtKB-UniRule"/>
</dbReference>
<keyword evidence="6" id="KW-0732">Signal</keyword>
<dbReference type="Gene3D" id="2.90.10.10">
    <property type="entry name" value="Bulb-type lectin domain"/>
    <property type="match status" value="1"/>
</dbReference>
<dbReference type="CDD" id="cd14066">
    <property type="entry name" value="STKc_IRAK"/>
    <property type="match status" value="1"/>
</dbReference>
<dbReference type="Pfam" id="PF00954">
    <property type="entry name" value="S_locus_glycop"/>
    <property type="match status" value="1"/>
</dbReference>
<dbReference type="SMART" id="SM00473">
    <property type="entry name" value="PAN_AP"/>
    <property type="match status" value="1"/>
</dbReference>
<keyword evidence="12" id="KW-1015">Disulfide bond</keyword>
<dbReference type="InterPro" id="IPR008271">
    <property type="entry name" value="Ser/Thr_kinase_AS"/>
</dbReference>
<feature type="domain" description="Protein kinase" evidence="19">
    <location>
        <begin position="504"/>
        <end position="784"/>
    </location>
</feature>
<proteinExistence type="inferred from homology"/>
<dbReference type="PANTHER" id="PTHR47974">
    <property type="entry name" value="OS07G0415500 PROTEIN"/>
    <property type="match status" value="1"/>
</dbReference>
<keyword evidence="2 17" id="KW-0723">Serine/threonine-protein kinase</keyword>
<evidence type="ECO:0000256" key="7">
    <source>
        <dbReference type="ARBA" id="ARBA00022741"/>
    </source>
</evidence>
<dbReference type="PROSITE" id="PS50927">
    <property type="entry name" value="BULB_LECTIN"/>
    <property type="match status" value="1"/>
</dbReference>
<evidence type="ECO:0000259" key="21">
    <source>
        <dbReference type="PROSITE" id="PS50948"/>
    </source>
</evidence>
<evidence type="ECO:0000256" key="18">
    <source>
        <dbReference type="PROSITE-ProRule" id="PRU10141"/>
    </source>
</evidence>
<keyword evidence="4 17" id="KW-0808">Transferase</keyword>
<evidence type="ECO:0000259" key="20">
    <source>
        <dbReference type="PROSITE" id="PS50927"/>
    </source>
</evidence>
<comment type="similarity">
    <text evidence="17">Belongs to the protein kinase superfamily. Ser/Thr protein kinase family.</text>
</comment>
<evidence type="ECO:0000256" key="16">
    <source>
        <dbReference type="ARBA" id="ARBA00048679"/>
    </source>
</evidence>
<dbReference type="FunFam" id="3.30.200.20:FF:000059">
    <property type="entry name" value="S-receptor-like serine/threonine-protein kinase"/>
    <property type="match status" value="1"/>
</dbReference>
<evidence type="ECO:0000256" key="2">
    <source>
        <dbReference type="ARBA" id="ARBA00022527"/>
    </source>
</evidence>
<keyword evidence="23" id="KW-1185">Reference proteome</keyword>
<dbReference type="SUPFAM" id="SSF51110">
    <property type="entry name" value="alpha-D-mannose-specific plant lectins"/>
    <property type="match status" value="1"/>
</dbReference>
<dbReference type="InterPro" id="IPR011009">
    <property type="entry name" value="Kinase-like_dom_sf"/>
</dbReference>
<comment type="subcellular location">
    <subcellularLocation>
        <location evidence="1">Membrane</location>
        <topology evidence="1">Single-pass type I membrane protein</topology>
    </subcellularLocation>
</comment>
<evidence type="ECO:0000256" key="10">
    <source>
        <dbReference type="ARBA" id="ARBA00022989"/>
    </source>
</evidence>
<dbReference type="EC" id="2.7.11.1" evidence="17"/>
<dbReference type="SMART" id="SM00108">
    <property type="entry name" value="B_lectin"/>
    <property type="match status" value="1"/>
</dbReference>
<evidence type="ECO:0000256" key="3">
    <source>
        <dbReference type="ARBA" id="ARBA00022536"/>
    </source>
</evidence>
<dbReference type="Gene3D" id="3.30.200.20">
    <property type="entry name" value="Phosphorylase Kinase, domain 1"/>
    <property type="match status" value="1"/>
</dbReference>
<accession>A0A067LB03</accession>
<dbReference type="InterPro" id="IPR000858">
    <property type="entry name" value="S_locus_glycoprot_dom"/>
</dbReference>
<keyword evidence="9 17" id="KW-0067">ATP-binding</keyword>
<evidence type="ECO:0000313" key="23">
    <source>
        <dbReference type="Proteomes" id="UP000027138"/>
    </source>
</evidence>
<evidence type="ECO:0000256" key="12">
    <source>
        <dbReference type="ARBA" id="ARBA00023157"/>
    </source>
</evidence>
<dbReference type="Gene3D" id="1.10.510.10">
    <property type="entry name" value="Transferase(Phosphotransferase) domain 1"/>
    <property type="match status" value="1"/>
</dbReference>
<dbReference type="PROSITE" id="PS50011">
    <property type="entry name" value="PROTEIN_KINASE_DOM"/>
    <property type="match status" value="1"/>
</dbReference>
<protein>
    <recommendedName>
        <fullName evidence="17">Receptor-like serine/threonine-protein kinase</fullName>
        <ecNumber evidence="17">2.7.11.1</ecNumber>
    </recommendedName>
</protein>
<evidence type="ECO:0000256" key="15">
    <source>
        <dbReference type="ARBA" id="ARBA00047899"/>
    </source>
</evidence>
<dbReference type="Pfam" id="PF00069">
    <property type="entry name" value="Pkinase"/>
    <property type="match status" value="1"/>
</dbReference>
<dbReference type="InterPro" id="IPR036426">
    <property type="entry name" value="Bulb-type_lectin_dom_sf"/>
</dbReference>
<organism evidence="22 23">
    <name type="scientific">Jatropha curcas</name>
    <name type="common">Barbados nut</name>
    <dbReference type="NCBI Taxonomy" id="180498"/>
    <lineage>
        <taxon>Eukaryota</taxon>
        <taxon>Viridiplantae</taxon>
        <taxon>Streptophyta</taxon>
        <taxon>Embryophyta</taxon>
        <taxon>Tracheophyta</taxon>
        <taxon>Spermatophyta</taxon>
        <taxon>Magnoliopsida</taxon>
        <taxon>eudicotyledons</taxon>
        <taxon>Gunneridae</taxon>
        <taxon>Pentapetalae</taxon>
        <taxon>rosids</taxon>
        <taxon>fabids</taxon>
        <taxon>Malpighiales</taxon>
        <taxon>Euphorbiaceae</taxon>
        <taxon>Crotonoideae</taxon>
        <taxon>Jatropheae</taxon>
        <taxon>Jatropha</taxon>
    </lineage>
</organism>
<evidence type="ECO:0000256" key="6">
    <source>
        <dbReference type="ARBA" id="ARBA00022729"/>
    </source>
</evidence>
<evidence type="ECO:0000256" key="11">
    <source>
        <dbReference type="ARBA" id="ARBA00023136"/>
    </source>
</evidence>
<dbReference type="GO" id="GO:0004674">
    <property type="term" value="F:protein serine/threonine kinase activity"/>
    <property type="evidence" value="ECO:0007669"/>
    <property type="project" value="UniProtKB-KW"/>
</dbReference>
<evidence type="ECO:0000256" key="1">
    <source>
        <dbReference type="ARBA" id="ARBA00004479"/>
    </source>
</evidence>
<dbReference type="PIRSF" id="PIRSF000641">
    <property type="entry name" value="SRK"/>
    <property type="match status" value="1"/>
</dbReference>
<keyword evidence="11" id="KW-0472">Membrane</keyword>
<reference evidence="22 23" key="1">
    <citation type="journal article" date="2014" name="PLoS ONE">
        <title>Global Analysis of Gene Expression Profiles in Physic Nut (Jatropha curcas L.) Seedlings Exposed to Salt Stress.</title>
        <authorList>
            <person name="Zhang L."/>
            <person name="Zhang C."/>
            <person name="Wu P."/>
            <person name="Chen Y."/>
            <person name="Li M."/>
            <person name="Jiang H."/>
            <person name="Wu G."/>
        </authorList>
    </citation>
    <scope>NUCLEOTIDE SEQUENCE [LARGE SCALE GENOMIC DNA]</scope>
    <source>
        <strain evidence="23">cv. GZQX0401</strain>
        <tissue evidence="22">Young leaves</tissue>
    </source>
</reference>
<evidence type="ECO:0000256" key="8">
    <source>
        <dbReference type="ARBA" id="ARBA00022777"/>
    </source>
</evidence>
<dbReference type="Proteomes" id="UP000027138">
    <property type="component" value="Unassembled WGS sequence"/>
</dbReference>
<name>A0A067LB03_JATCU</name>
<dbReference type="PROSITE" id="PS00107">
    <property type="entry name" value="PROTEIN_KINASE_ATP"/>
    <property type="match status" value="1"/>
</dbReference>
<dbReference type="FunFam" id="2.90.10.10:FF:000017">
    <property type="entry name" value="Putative receptor protein kinase ZmPK1"/>
    <property type="match status" value="1"/>
</dbReference>
<keyword evidence="10" id="KW-1133">Transmembrane helix</keyword>
<keyword evidence="3" id="KW-0245">EGF-like domain</keyword>
<gene>
    <name evidence="22" type="ORF">JCGZ_16082</name>
</gene>
<comment type="catalytic activity">
    <reaction evidence="15 17">
        <text>L-threonyl-[protein] + ATP = O-phospho-L-threonyl-[protein] + ADP + H(+)</text>
        <dbReference type="Rhea" id="RHEA:46608"/>
        <dbReference type="Rhea" id="RHEA-COMP:11060"/>
        <dbReference type="Rhea" id="RHEA-COMP:11605"/>
        <dbReference type="ChEBI" id="CHEBI:15378"/>
        <dbReference type="ChEBI" id="CHEBI:30013"/>
        <dbReference type="ChEBI" id="CHEBI:30616"/>
        <dbReference type="ChEBI" id="CHEBI:61977"/>
        <dbReference type="ChEBI" id="CHEBI:456216"/>
        <dbReference type="EC" id="2.7.11.1"/>
    </reaction>
</comment>
<dbReference type="Pfam" id="PF01453">
    <property type="entry name" value="B_lectin"/>
    <property type="match status" value="1"/>
</dbReference>
<feature type="domain" description="Bulb-type lectin" evidence="20">
    <location>
        <begin position="7"/>
        <end position="138"/>
    </location>
</feature>
<dbReference type="GO" id="GO:0016020">
    <property type="term" value="C:membrane"/>
    <property type="evidence" value="ECO:0007669"/>
    <property type="project" value="UniProtKB-SubCell"/>
</dbReference>
<dbReference type="CDD" id="cd01098">
    <property type="entry name" value="PAN_AP_plant"/>
    <property type="match status" value="1"/>
</dbReference>
<dbReference type="InterPro" id="IPR003609">
    <property type="entry name" value="Pan_app"/>
</dbReference>
<dbReference type="AlphaFoldDB" id="A0A067LB03"/>
<evidence type="ECO:0000256" key="5">
    <source>
        <dbReference type="ARBA" id="ARBA00022692"/>
    </source>
</evidence>
<dbReference type="PANTHER" id="PTHR47974:SF3">
    <property type="entry name" value="RECEPTOR-LIKE SERINE_THREONINE-PROTEIN KINASE"/>
    <property type="match status" value="1"/>
</dbReference>
<evidence type="ECO:0000256" key="13">
    <source>
        <dbReference type="ARBA" id="ARBA00023170"/>
    </source>
</evidence>
<evidence type="ECO:0000256" key="4">
    <source>
        <dbReference type="ARBA" id="ARBA00022679"/>
    </source>
</evidence>
<comment type="catalytic activity">
    <reaction evidence="16 17">
        <text>L-seryl-[protein] + ATP = O-phospho-L-seryl-[protein] + ADP + H(+)</text>
        <dbReference type="Rhea" id="RHEA:17989"/>
        <dbReference type="Rhea" id="RHEA-COMP:9863"/>
        <dbReference type="Rhea" id="RHEA-COMP:11604"/>
        <dbReference type="ChEBI" id="CHEBI:15378"/>
        <dbReference type="ChEBI" id="CHEBI:29999"/>
        <dbReference type="ChEBI" id="CHEBI:30616"/>
        <dbReference type="ChEBI" id="CHEBI:83421"/>
        <dbReference type="ChEBI" id="CHEBI:456216"/>
        <dbReference type="EC" id="2.7.11.1"/>
    </reaction>
</comment>
<dbReference type="InterPro" id="IPR024171">
    <property type="entry name" value="SRK-like_kinase"/>
</dbReference>
<sequence length="788" mass="88061">MIISPSFLSSASYSVLRGGSYLAVENPQDVLISPSRVFSAGFYPVGENAYGFAIWFSKPSCSDNCTVVWMANRDFPVNGKQSKLLLLETGNLILTDAGKSNAWSSETVSVSPAELHLQNTGNLVIKNMEGDIIWQSFDSPTDTLLPLQPFTRNVQLVSSRSRNNVSTGFYKLIFADNNLIRLLYDGPDVSSAYWPDPWLRDWEGGRSPYNSSRIASFDLFGKFTSSDHLTFLSVDYGMRLQRRLTLDSDGNARLYSREEGSTTWVVSWQAKSQLCEIHGICGPNSTCSYDPASGSQCSCLPGYKIKNNLDWSYGCKPEFNLLCGSDTEAGFVQLKHVEFYGNDDGFYPNVSLEMCMKVCSQSCGCKGFQYRYVGDTPVPHCYPKISLINGQYNPSFGGDFYVKVSNTSLFLNKETVSSGLVFDCSSELLAPLERTYPKSSENKTLNFMLWVTCGLGGIEMISIFLIWCFLLKSQKDSYEDTQSYHPAATVFKRFTYSELKKATRNFGKEIGRGAGGIVYKGNLPDNRVVAIKRLLSIANQAEAEFLAEVSTIGKINHGNLVQILGYCAEGEHMLLVYEYMEHGSLTENLSSNALDWRKRFDIALGTARGLAYLHEECLEWVLHCDVKPQNILLDSTYQPKVSDFGLSKLLSRADQNDKSFSKIRGTRGYMAPEWVFNLPVTSKVDVYSYGIVVLEMVTGMSPTIGNQSKSGETEHKGLVKVVRDKKNGANGMTPWIEEIVDPRLEGKFEHAKMEKLVTLALQCVEDDKDNRPTMGRVVEMLEHLKNYD</sequence>
<evidence type="ECO:0000259" key="19">
    <source>
        <dbReference type="PROSITE" id="PS50011"/>
    </source>
</evidence>
<dbReference type="FunFam" id="1.10.510.10:FF:000302">
    <property type="entry name" value="Serine/threonine-protein kinase"/>
    <property type="match status" value="1"/>
</dbReference>
<evidence type="ECO:0000256" key="17">
    <source>
        <dbReference type="PIRNR" id="PIRNR000641"/>
    </source>
</evidence>
<dbReference type="PROSITE" id="PS50948">
    <property type="entry name" value="PAN"/>
    <property type="match status" value="1"/>
</dbReference>
<feature type="domain" description="Apple" evidence="21">
    <location>
        <begin position="323"/>
        <end position="405"/>
    </location>
</feature>
<dbReference type="InterPro" id="IPR017441">
    <property type="entry name" value="Protein_kinase_ATP_BS"/>
</dbReference>